<sequence>MSRNNRLSGIVFLFSVLSTTPAFAETNYHIEMAARINVAENICDINFGDRLLHHVMMGGSELGLTLEQAAIRADRRHEEIVRYLNRNSKLDEFCRNARQGKL</sequence>
<feature type="signal peptide" evidence="1">
    <location>
        <begin position="1"/>
        <end position="24"/>
    </location>
</feature>
<comment type="caution">
    <text evidence="2">The sequence shown here is derived from an EMBL/GenBank/DDBJ whole genome shotgun (WGS) entry which is preliminary data.</text>
</comment>
<reference evidence="2" key="1">
    <citation type="journal article" date="2023" name="Int. J. Syst. Evol. Microbiol.">
        <title>Sinisalibacter aestuarii sp. nov., isolated from estuarine sediment of the Arakawa River.</title>
        <authorList>
            <person name="Arafat S.T."/>
            <person name="Hirano S."/>
            <person name="Sato A."/>
            <person name="Takeuchi K."/>
            <person name="Yasuda T."/>
            <person name="Terahara T."/>
            <person name="Hamada M."/>
            <person name="Kobayashi T."/>
        </authorList>
    </citation>
    <scope>NUCLEOTIDE SEQUENCE</scope>
    <source>
        <strain evidence="2">B-399</strain>
    </source>
</reference>
<keyword evidence="3" id="KW-1185">Reference proteome</keyword>
<keyword evidence="1" id="KW-0732">Signal</keyword>
<dbReference type="Proteomes" id="UP001144205">
    <property type="component" value="Unassembled WGS sequence"/>
</dbReference>
<gene>
    <name evidence="2" type="ORF">STA1M1_04550</name>
</gene>
<dbReference type="EMBL" id="BROH01000001">
    <property type="protein sequence ID" value="GKY86586.1"/>
    <property type="molecule type" value="Genomic_DNA"/>
</dbReference>
<proteinExistence type="predicted"/>
<name>A0ABQ5LQP0_9RHOB</name>
<protein>
    <submittedName>
        <fullName evidence="2">Uncharacterized protein</fullName>
    </submittedName>
</protein>
<evidence type="ECO:0000313" key="3">
    <source>
        <dbReference type="Proteomes" id="UP001144205"/>
    </source>
</evidence>
<accession>A0ABQ5LQP0</accession>
<feature type="chain" id="PRO_5047479708" evidence="1">
    <location>
        <begin position="25"/>
        <end position="102"/>
    </location>
</feature>
<dbReference type="RefSeq" id="WP_281840550.1">
    <property type="nucleotide sequence ID" value="NZ_BROH01000001.1"/>
</dbReference>
<evidence type="ECO:0000313" key="2">
    <source>
        <dbReference type="EMBL" id="GKY86586.1"/>
    </source>
</evidence>
<organism evidence="2 3">
    <name type="scientific">Sinisalibacter aestuarii</name>
    <dbReference type="NCBI Taxonomy" id="2949426"/>
    <lineage>
        <taxon>Bacteria</taxon>
        <taxon>Pseudomonadati</taxon>
        <taxon>Pseudomonadota</taxon>
        <taxon>Alphaproteobacteria</taxon>
        <taxon>Rhodobacterales</taxon>
        <taxon>Roseobacteraceae</taxon>
        <taxon>Sinisalibacter</taxon>
    </lineage>
</organism>
<evidence type="ECO:0000256" key="1">
    <source>
        <dbReference type="SAM" id="SignalP"/>
    </source>
</evidence>